<evidence type="ECO:0000256" key="9">
    <source>
        <dbReference type="HAMAP-Rule" id="MF_00326"/>
    </source>
</evidence>
<dbReference type="OrthoDB" id="25810at2157"/>
<comment type="function">
    <text evidence="9">Multifunctional RNA-binding protein that recognizes the K-turn motif in ribosomal RNA, the RNA component of RNase P, box H/ACA, box C/D and box C'/D' sRNAs.</text>
</comment>
<dbReference type="AlphaFoldDB" id="L0AAZ9"/>
<comment type="subcellular location">
    <subcellularLocation>
        <location evidence="1 9">Cytoplasm</location>
    </subcellularLocation>
</comment>
<dbReference type="HOGENOM" id="CLU_084513_4_0_2"/>
<evidence type="ECO:0000256" key="5">
    <source>
        <dbReference type="ARBA" id="ARBA00022730"/>
    </source>
</evidence>
<dbReference type="InterPro" id="IPR018492">
    <property type="entry name" value="Ribosomal_eL8/Nhp2"/>
</dbReference>
<comment type="similarity">
    <text evidence="2 9">Belongs to the eukaryotic ribosomal protein eL8 family.</text>
</comment>
<protein>
    <recommendedName>
        <fullName evidence="9">Large ribosomal subunit protein eL8</fullName>
    </recommendedName>
</protein>
<proteinExistence type="inferred from homology"/>
<dbReference type="InParanoid" id="L0AAZ9"/>
<dbReference type="GO" id="GO:0003735">
    <property type="term" value="F:structural constituent of ribosome"/>
    <property type="evidence" value="ECO:0007669"/>
    <property type="project" value="InterPro"/>
</dbReference>
<dbReference type="PROSITE" id="PS01082">
    <property type="entry name" value="RIBOSOMAL_L7AE"/>
    <property type="match status" value="1"/>
</dbReference>
<dbReference type="RefSeq" id="WP_015232205.1">
    <property type="nucleotide sequence ID" value="NC_019791.1"/>
</dbReference>
<sequence>MSKPSYVLFEVPEDLAEEVYKVVGKAKESGKVKKGTNETTKAVERGNAKLVVIATDVDPPEIVAHLPLLCDAKKIPFVYVPSKKKLGEAVNIEVGAASVAIVEGGEAENDIKKVVEKIKELRAKAGA</sequence>
<evidence type="ECO:0000256" key="1">
    <source>
        <dbReference type="ARBA" id="ARBA00004496"/>
    </source>
</evidence>
<dbReference type="NCBIfam" id="TIGR03677">
    <property type="entry name" value="eL8_ribo"/>
    <property type="match status" value="1"/>
</dbReference>
<evidence type="ECO:0000313" key="11">
    <source>
        <dbReference type="EMBL" id="AFZ70307.1"/>
    </source>
</evidence>
<dbReference type="PANTHER" id="PTHR23105">
    <property type="entry name" value="RIBOSOMAL PROTEIN L7AE FAMILY MEMBER"/>
    <property type="match status" value="1"/>
</dbReference>
<keyword evidence="7 9" id="KW-0689">Ribosomal protein</keyword>
<keyword evidence="4 9" id="KW-0819">tRNA processing</keyword>
<evidence type="ECO:0000256" key="6">
    <source>
        <dbReference type="ARBA" id="ARBA00022884"/>
    </source>
</evidence>
<organism evidence="11 12">
    <name type="scientific">Caldisphaera lagunensis (strain DSM 15908 / JCM 11604 / ANMR 0165 / IC-154)</name>
    <dbReference type="NCBI Taxonomy" id="1056495"/>
    <lineage>
        <taxon>Archaea</taxon>
        <taxon>Thermoproteota</taxon>
        <taxon>Thermoprotei</taxon>
        <taxon>Acidilobales</taxon>
        <taxon>Caldisphaeraceae</taxon>
        <taxon>Caldisphaera</taxon>
    </lineage>
</organism>
<gene>
    <name evidence="9" type="primary">rpl7ae</name>
    <name evidence="11" type="ordered locus">Calag_0547</name>
</gene>
<dbReference type="InterPro" id="IPR004038">
    <property type="entry name" value="Ribosomal_eL8/eL30/eS12/Gad45"/>
</dbReference>
<dbReference type="InterPro" id="IPR050257">
    <property type="entry name" value="eL8/uL1-like"/>
</dbReference>
<evidence type="ECO:0000313" key="12">
    <source>
        <dbReference type="Proteomes" id="UP000010469"/>
    </source>
</evidence>
<keyword evidence="6 9" id="KW-0694">RNA-binding</keyword>
<keyword evidence="5 9" id="KW-0699">rRNA-binding</keyword>
<keyword evidence="8 9" id="KW-0687">Ribonucleoprotein</keyword>
<dbReference type="STRING" id="1056495.Calag_0547"/>
<dbReference type="GO" id="GO:1990904">
    <property type="term" value="C:ribonucleoprotein complex"/>
    <property type="evidence" value="ECO:0007669"/>
    <property type="project" value="UniProtKB-KW"/>
</dbReference>
<keyword evidence="3 9" id="KW-0963">Cytoplasm</keyword>
<dbReference type="InterPro" id="IPR022481">
    <property type="entry name" value="Ribosomal_eL8_arc"/>
</dbReference>
<reference evidence="12" key="1">
    <citation type="submission" date="2012-03" db="EMBL/GenBank/DDBJ databases">
        <title>Complete genome of Caldisphaera lagunensis DSM 15908.</title>
        <authorList>
            <person name="Lucas S."/>
            <person name="Copeland A."/>
            <person name="Lapidus A."/>
            <person name="Glavina del Rio T."/>
            <person name="Dalin E."/>
            <person name="Tice H."/>
            <person name="Bruce D."/>
            <person name="Goodwin L."/>
            <person name="Pitluck S."/>
            <person name="Peters L."/>
            <person name="Mikhailova N."/>
            <person name="Teshima H."/>
            <person name="Kyrpides N."/>
            <person name="Mavromatis K."/>
            <person name="Ivanova N."/>
            <person name="Brettin T."/>
            <person name="Detter J.C."/>
            <person name="Han C."/>
            <person name="Larimer F."/>
            <person name="Land M."/>
            <person name="Hauser L."/>
            <person name="Markowitz V."/>
            <person name="Cheng J.-F."/>
            <person name="Hugenholtz P."/>
            <person name="Woyke T."/>
            <person name="Wu D."/>
            <person name="Spring S."/>
            <person name="Schroeder M."/>
            <person name="Brambilla E."/>
            <person name="Klenk H.-P."/>
            <person name="Eisen J.A."/>
        </authorList>
    </citation>
    <scope>NUCLEOTIDE SEQUENCE [LARGE SCALE GENOMIC DNA]</scope>
    <source>
        <strain evidence="12">DSM 15908 / JCM 11604 / IC-154</strain>
    </source>
</reference>
<dbReference type="PRINTS" id="PR00881">
    <property type="entry name" value="L7ARS6FAMILY"/>
</dbReference>
<accession>L0AAZ9</accession>
<dbReference type="InterPro" id="IPR029064">
    <property type="entry name" value="Ribosomal_eL30-like_sf"/>
</dbReference>
<dbReference type="PRINTS" id="PR00884">
    <property type="entry name" value="RIBOSOMALHS6"/>
</dbReference>
<dbReference type="HAMAP" id="MF_00326">
    <property type="entry name" value="Ribosomal_eL8"/>
    <property type="match status" value="1"/>
</dbReference>
<keyword evidence="12" id="KW-1185">Reference proteome</keyword>
<dbReference type="Proteomes" id="UP000010469">
    <property type="component" value="Chromosome"/>
</dbReference>
<dbReference type="eggNOG" id="arCOG01751">
    <property type="taxonomic scope" value="Archaea"/>
</dbReference>
<dbReference type="GO" id="GO:0004526">
    <property type="term" value="F:ribonuclease P activity"/>
    <property type="evidence" value="ECO:0007669"/>
    <property type="project" value="UniProtKB-UniRule"/>
</dbReference>
<dbReference type="GO" id="GO:0001682">
    <property type="term" value="P:tRNA 5'-leader removal"/>
    <property type="evidence" value="ECO:0007669"/>
    <property type="project" value="UniProtKB-UniRule"/>
</dbReference>
<dbReference type="KEGG" id="clg:Calag_0547"/>
<evidence type="ECO:0000256" key="8">
    <source>
        <dbReference type="ARBA" id="ARBA00023274"/>
    </source>
</evidence>
<evidence type="ECO:0000259" key="10">
    <source>
        <dbReference type="Pfam" id="PF01248"/>
    </source>
</evidence>
<dbReference type="GO" id="GO:0042254">
    <property type="term" value="P:ribosome biogenesis"/>
    <property type="evidence" value="ECO:0007669"/>
    <property type="project" value="InterPro"/>
</dbReference>
<dbReference type="GO" id="GO:0005737">
    <property type="term" value="C:cytoplasm"/>
    <property type="evidence" value="ECO:0007669"/>
    <property type="project" value="UniProtKB-SubCell"/>
</dbReference>
<evidence type="ECO:0000256" key="7">
    <source>
        <dbReference type="ARBA" id="ARBA00022980"/>
    </source>
</evidence>
<dbReference type="InterPro" id="IPR004037">
    <property type="entry name" value="Ribosomal_eL8-like_CS"/>
</dbReference>
<dbReference type="Pfam" id="PF01248">
    <property type="entry name" value="Ribosomal_L7Ae"/>
    <property type="match status" value="1"/>
</dbReference>
<dbReference type="GO" id="GO:0019843">
    <property type="term" value="F:rRNA binding"/>
    <property type="evidence" value="ECO:0007669"/>
    <property type="project" value="UniProtKB-KW"/>
</dbReference>
<dbReference type="GO" id="GO:0006412">
    <property type="term" value="P:translation"/>
    <property type="evidence" value="ECO:0007669"/>
    <property type="project" value="UniProtKB-UniRule"/>
</dbReference>
<name>L0AAZ9_CALLD</name>
<feature type="domain" description="Ribosomal protein eL8/eL30/eS12/Gadd45" evidence="10">
    <location>
        <begin position="18"/>
        <end position="108"/>
    </location>
</feature>
<comment type="subunit">
    <text evidence="9">Part of the 50S ribosomal subunit. Probably part of the RNase P complex.</text>
</comment>
<dbReference type="FunFam" id="3.30.1330.30:FF:000020">
    <property type="entry name" value="50S ribosomal protein L7Ae"/>
    <property type="match status" value="1"/>
</dbReference>
<dbReference type="GeneID" id="14211807"/>
<evidence type="ECO:0000256" key="4">
    <source>
        <dbReference type="ARBA" id="ARBA00022694"/>
    </source>
</evidence>
<dbReference type="EMBL" id="CP003378">
    <property type="protein sequence ID" value="AFZ70307.1"/>
    <property type="molecule type" value="Genomic_DNA"/>
</dbReference>
<evidence type="ECO:0000256" key="2">
    <source>
        <dbReference type="ARBA" id="ARBA00007337"/>
    </source>
</evidence>
<dbReference type="SUPFAM" id="SSF55315">
    <property type="entry name" value="L30e-like"/>
    <property type="match status" value="1"/>
</dbReference>
<evidence type="ECO:0000256" key="3">
    <source>
        <dbReference type="ARBA" id="ARBA00022490"/>
    </source>
</evidence>
<dbReference type="GO" id="GO:0005840">
    <property type="term" value="C:ribosome"/>
    <property type="evidence" value="ECO:0007669"/>
    <property type="project" value="UniProtKB-KW"/>
</dbReference>
<dbReference type="Gene3D" id="3.30.1330.30">
    <property type="match status" value="1"/>
</dbReference>
<dbReference type="FunCoup" id="L0AAZ9">
    <property type="interactions" value="191"/>
</dbReference>